<name>A0A8C8Y013_PANLE</name>
<reference evidence="2" key="1">
    <citation type="journal article" date="2019" name="bioRxiv">
        <title>Long live the king: chromosome-level assembly of the lion (Panthera leo) using linked-read, Hi-C, and long read data.</title>
        <authorList>
            <person name="Armstrong E.E."/>
            <person name="Taylor R.W."/>
            <person name="Miller D.E."/>
            <person name="Kaelin C."/>
            <person name="Barsh G."/>
            <person name="Hadly E.A."/>
            <person name="Petrov D."/>
        </authorList>
    </citation>
    <scope>NUCLEOTIDE SEQUENCE [LARGE SCALE GENOMIC DNA]</scope>
</reference>
<keyword evidence="3" id="KW-1185">Reference proteome</keyword>
<feature type="region of interest" description="Disordered" evidence="1">
    <location>
        <begin position="44"/>
        <end position="66"/>
    </location>
</feature>
<reference evidence="2" key="2">
    <citation type="submission" date="2025-08" db="UniProtKB">
        <authorList>
            <consortium name="Ensembl"/>
        </authorList>
    </citation>
    <scope>IDENTIFICATION</scope>
</reference>
<evidence type="ECO:0000313" key="3">
    <source>
        <dbReference type="Proteomes" id="UP000694399"/>
    </source>
</evidence>
<dbReference type="Proteomes" id="UP000694399">
    <property type="component" value="Chromosome D3"/>
</dbReference>
<dbReference type="AlphaFoldDB" id="A0A8C8Y013"/>
<evidence type="ECO:0000256" key="1">
    <source>
        <dbReference type="SAM" id="MobiDB-lite"/>
    </source>
</evidence>
<accession>A0A8C8Y013</accession>
<proteinExistence type="predicted"/>
<dbReference type="Ensembl" id="ENSPLOT00000030558.1">
    <property type="protein sequence ID" value="ENSPLOP00000027664.1"/>
    <property type="gene ID" value="ENSPLOG00000020254.1"/>
</dbReference>
<sequence length="150" mass="16239">MSPQSPPCLCGGPARRDRVAPWSFSRPLPPSPLSCLLPTPGPRLKEPARRCTPVSSEAGLDSTWAPGESVGYPREAVGRRRGGNQCLQVSYVYMTQCAKVTYCGCVIFLVIGTIPPSPVFTSTDSFPKSPLSKAWQSESSSLWWSFLTSS</sequence>
<protein>
    <submittedName>
        <fullName evidence="2">Uncharacterized protein</fullName>
    </submittedName>
</protein>
<evidence type="ECO:0000313" key="2">
    <source>
        <dbReference type="Ensembl" id="ENSPLOP00000027664.1"/>
    </source>
</evidence>
<reference evidence="2" key="3">
    <citation type="submission" date="2025-09" db="UniProtKB">
        <authorList>
            <consortium name="Ensembl"/>
        </authorList>
    </citation>
    <scope>IDENTIFICATION</scope>
</reference>
<organism evidence="2 3">
    <name type="scientific">Panthera leo</name>
    <name type="common">Lion</name>
    <dbReference type="NCBI Taxonomy" id="9689"/>
    <lineage>
        <taxon>Eukaryota</taxon>
        <taxon>Metazoa</taxon>
        <taxon>Chordata</taxon>
        <taxon>Craniata</taxon>
        <taxon>Vertebrata</taxon>
        <taxon>Euteleostomi</taxon>
        <taxon>Mammalia</taxon>
        <taxon>Eutheria</taxon>
        <taxon>Laurasiatheria</taxon>
        <taxon>Carnivora</taxon>
        <taxon>Feliformia</taxon>
        <taxon>Felidae</taxon>
        <taxon>Pantherinae</taxon>
        <taxon>Panthera</taxon>
    </lineage>
</organism>